<dbReference type="InterPro" id="IPR022663">
    <property type="entry name" value="DapB_C"/>
</dbReference>
<organism evidence="10 11">
    <name type="scientific">Halalkalibacter hemicellulosilyticusJCM 9152</name>
    <dbReference type="NCBI Taxonomy" id="1236971"/>
    <lineage>
        <taxon>Bacteria</taxon>
        <taxon>Bacillati</taxon>
        <taxon>Bacillota</taxon>
        <taxon>Bacilli</taxon>
        <taxon>Bacillales</taxon>
        <taxon>Bacillaceae</taxon>
        <taxon>Halalkalibacter</taxon>
    </lineage>
</organism>
<evidence type="ECO:0000313" key="10">
    <source>
        <dbReference type="EMBL" id="GAE29042.1"/>
    </source>
</evidence>
<feature type="compositionally biased region" description="Basic and acidic residues" evidence="8">
    <location>
        <begin position="9"/>
        <end position="19"/>
    </location>
</feature>
<keyword evidence="7" id="KW-0457">Lysine biosynthesis</keyword>
<evidence type="ECO:0000256" key="2">
    <source>
        <dbReference type="ARBA" id="ARBA00022605"/>
    </source>
</evidence>
<feature type="domain" description="Dihydrodipicolinate reductase C-terminal" evidence="9">
    <location>
        <begin position="3"/>
        <end position="97"/>
    </location>
</feature>
<evidence type="ECO:0000256" key="4">
    <source>
        <dbReference type="ARBA" id="ARBA00022915"/>
    </source>
</evidence>
<keyword evidence="2" id="KW-0028">Amino-acid biosynthesis</keyword>
<comment type="caution">
    <text evidence="10">The sequence shown here is derived from an EMBL/GenBank/DDBJ whole genome shotgun (WGS) entry which is preliminary data.</text>
</comment>
<dbReference type="SUPFAM" id="SSF55347">
    <property type="entry name" value="Glyceraldehyde-3-phosphate dehydrogenase-like, C-terminal domain"/>
    <property type="match status" value="1"/>
</dbReference>
<dbReference type="Gene3D" id="3.40.50.720">
    <property type="entry name" value="NAD(P)-binding Rossmann-like Domain"/>
    <property type="match status" value="1"/>
</dbReference>
<keyword evidence="5" id="KW-0560">Oxidoreductase</keyword>
<evidence type="ECO:0000256" key="7">
    <source>
        <dbReference type="ARBA" id="ARBA00023154"/>
    </source>
</evidence>
<dbReference type="Gene3D" id="3.30.360.10">
    <property type="entry name" value="Dihydrodipicolinate Reductase, domain 2"/>
    <property type="match status" value="1"/>
</dbReference>
<evidence type="ECO:0000313" key="11">
    <source>
        <dbReference type="Proteomes" id="UP000018895"/>
    </source>
</evidence>
<dbReference type="AlphaFoldDB" id="W4QAP5"/>
<reference evidence="10" key="1">
    <citation type="journal article" date="2014" name="Genome Announc.">
        <title>Draft Genome Sequences of Three Alkaliphilic Bacillus Strains, Bacillus wakoensis JCM 9140T, Bacillus akibai JCM 9157T, and Bacillus hemicellulosilyticus JCM 9152T.</title>
        <authorList>
            <person name="Yuki M."/>
            <person name="Oshima K."/>
            <person name="Suda W."/>
            <person name="Oshida Y."/>
            <person name="Kitamura K."/>
            <person name="Iida T."/>
            <person name="Hattori M."/>
            <person name="Ohkuma M."/>
        </authorList>
    </citation>
    <scope>NUCLEOTIDE SEQUENCE [LARGE SCALE GENOMIC DNA]</scope>
    <source>
        <strain evidence="10">JCM 9152</strain>
    </source>
</reference>
<name>W4QAP5_9BACI</name>
<keyword evidence="4" id="KW-0220">Diaminopimelate biosynthesis</keyword>
<dbReference type="STRING" id="1236971.JCM9152_381"/>
<gene>
    <name evidence="10" type="ORF">JCM9152_381</name>
</gene>
<evidence type="ECO:0000256" key="3">
    <source>
        <dbReference type="ARBA" id="ARBA00022857"/>
    </source>
</evidence>
<proteinExistence type="predicted"/>
<evidence type="ECO:0000259" key="9">
    <source>
        <dbReference type="Pfam" id="PF05173"/>
    </source>
</evidence>
<evidence type="ECO:0000256" key="8">
    <source>
        <dbReference type="SAM" id="MobiDB-lite"/>
    </source>
</evidence>
<dbReference type="GO" id="GO:0008839">
    <property type="term" value="F:4-hydroxy-tetrahydrodipicolinate reductase"/>
    <property type="evidence" value="ECO:0007669"/>
    <property type="project" value="InterPro"/>
</dbReference>
<feature type="region of interest" description="Disordered" evidence="8">
    <location>
        <begin position="1"/>
        <end position="21"/>
    </location>
</feature>
<evidence type="ECO:0000256" key="5">
    <source>
        <dbReference type="ARBA" id="ARBA00023002"/>
    </source>
</evidence>
<keyword evidence="3" id="KW-0521">NADP</keyword>
<evidence type="ECO:0000256" key="1">
    <source>
        <dbReference type="ARBA" id="ARBA00022490"/>
    </source>
</evidence>
<dbReference type="Proteomes" id="UP000018895">
    <property type="component" value="Unassembled WGS sequence"/>
</dbReference>
<dbReference type="EMBL" id="BAUU01000002">
    <property type="protein sequence ID" value="GAE29042.1"/>
    <property type="molecule type" value="Genomic_DNA"/>
</dbReference>
<dbReference type="PANTHER" id="PTHR20836">
    <property type="entry name" value="DIHYDRODIPICOLINATE REDUCTASE"/>
    <property type="match status" value="1"/>
</dbReference>
<accession>W4QAP5</accession>
<keyword evidence="11" id="KW-1185">Reference proteome</keyword>
<dbReference type="PANTHER" id="PTHR20836:SF0">
    <property type="entry name" value="4-HYDROXY-TETRAHYDRODIPICOLINATE REDUCTASE 1, CHLOROPLASTIC-RELATED"/>
    <property type="match status" value="1"/>
</dbReference>
<dbReference type="GO" id="GO:0005829">
    <property type="term" value="C:cytosol"/>
    <property type="evidence" value="ECO:0007669"/>
    <property type="project" value="TreeGrafter"/>
</dbReference>
<dbReference type="Pfam" id="PF05173">
    <property type="entry name" value="DapB_C"/>
    <property type="match status" value="1"/>
</dbReference>
<keyword evidence="6" id="KW-0520">NAD</keyword>
<dbReference type="GO" id="GO:0009089">
    <property type="term" value="P:lysine biosynthetic process via diaminopimelate"/>
    <property type="evidence" value="ECO:0007669"/>
    <property type="project" value="InterPro"/>
</dbReference>
<evidence type="ECO:0000256" key="6">
    <source>
        <dbReference type="ARBA" id="ARBA00023027"/>
    </source>
</evidence>
<dbReference type="FunFam" id="3.30.360.10:FF:000009">
    <property type="entry name" value="4-hydroxy-tetrahydrodipicolinate reductase"/>
    <property type="match status" value="1"/>
</dbReference>
<sequence>MKTAQLISEVRDEKKQGHEDEVEELAGARGGDIEGMRIHSVRLPGLVAHQEVIFGGEGQTLTIRHDSINRASFMPGVKLAVETVLKIDTLVYGLEQIIE</sequence>
<dbReference type="InterPro" id="IPR023940">
    <property type="entry name" value="DHDPR_bac"/>
</dbReference>
<dbReference type="GO" id="GO:0019877">
    <property type="term" value="P:diaminopimelate biosynthetic process"/>
    <property type="evidence" value="ECO:0007669"/>
    <property type="project" value="UniProtKB-KW"/>
</dbReference>
<keyword evidence="1" id="KW-0963">Cytoplasm</keyword>
<protein>
    <submittedName>
        <fullName evidence="10">Dihydrodipicolinate reductase</fullName>
    </submittedName>
</protein>